<organism evidence="3 4">
    <name type="scientific">Algoriphagus sanaruensis</name>
    <dbReference type="NCBI Taxonomy" id="1727163"/>
    <lineage>
        <taxon>Bacteria</taxon>
        <taxon>Pseudomonadati</taxon>
        <taxon>Bacteroidota</taxon>
        <taxon>Cytophagia</taxon>
        <taxon>Cytophagales</taxon>
        <taxon>Cyclobacteriaceae</taxon>
        <taxon>Algoriphagus</taxon>
    </lineage>
</organism>
<dbReference type="GO" id="GO:0000166">
    <property type="term" value="F:nucleotide binding"/>
    <property type="evidence" value="ECO:0007669"/>
    <property type="project" value="InterPro"/>
</dbReference>
<dbReference type="PANTHER" id="PTHR43249">
    <property type="entry name" value="UDP-N-ACETYL-2-AMINO-2-DEOXY-D-GLUCURONATE OXIDASE"/>
    <property type="match status" value="1"/>
</dbReference>
<name>A0A142EI20_9BACT</name>
<dbReference type="EMBL" id="CP012836">
    <property type="protein sequence ID" value="AMQ54775.1"/>
    <property type="molecule type" value="Genomic_DNA"/>
</dbReference>
<dbReference type="SUPFAM" id="SSF55347">
    <property type="entry name" value="Glyceraldehyde-3-phosphate dehydrogenase-like, C-terminal domain"/>
    <property type="match status" value="1"/>
</dbReference>
<dbReference type="KEGG" id="alm:AO498_00110"/>
<dbReference type="Gene3D" id="3.30.360.10">
    <property type="entry name" value="Dihydrodipicolinate Reductase, domain 2"/>
    <property type="match status" value="1"/>
</dbReference>
<keyword evidence="4" id="KW-1185">Reference proteome</keyword>
<protein>
    <submittedName>
        <fullName evidence="3">Dehydrogenase</fullName>
    </submittedName>
</protein>
<evidence type="ECO:0000259" key="2">
    <source>
        <dbReference type="Pfam" id="PF22725"/>
    </source>
</evidence>
<gene>
    <name evidence="3" type="ORF">AO498_00110</name>
</gene>
<dbReference type="SUPFAM" id="SSF51735">
    <property type="entry name" value="NAD(P)-binding Rossmann-fold domains"/>
    <property type="match status" value="1"/>
</dbReference>
<feature type="domain" description="Gfo/Idh/MocA-like oxidoreductase N-terminal" evidence="1">
    <location>
        <begin position="6"/>
        <end position="121"/>
    </location>
</feature>
<dbReference type="Proteomes" id="UP000073816">
    <property type="component" value="Chromosome"/>
</dbReference>
<dbReference type="InterPro" id="IPR055170">
    <property type="entry name" value="GFO_IDH_MocA-like_dom"/>
</dbReference>
<dbReference type="InterPro" id="IPR000683">
    <property type="entry name" value="Gfo/Idh/MocA-like_OxRdtase_N"/>
</dbReference>
<dbReference type="AlphaFoldDB" id="A0A142EI20"/>
<dbReference type="Gene3D" id="3.40.50.720">
    <property type="entry name" value="NAD(P)-binding Rossmann-like Domain"/>
    <property type="match status" value="1"/>
</dbReference>
<dbReference type="Pfam" id="PF22725">
    <property type="entry name" value="GFO_IDH_MocA_C3"/>
    <property type="match status" value="1"/>
</dbReference>
<dbReference type="PATRIC" id="fig|1727163.4.peg.24"/>
<reference evidence="4" key="1">
    <citation type="submission" date="2015-09" db="EMBL/GenBank/DDBJ databases">
        <title>Complete sequence of Algoriphagus sp. M8-2.</title>
        <authorList>
            <person name="Shintani M."/>
        </authorList>
    </citation>
    <scope>NUCLEOTIDE SEQUENCE [LARGE SCALE GENOMIC DNA]</scope>
    <source>
        <strain evidence="4">M8-2</strain>
    </source>
</reference>
<dbReference type="InterPro" id="IPR036291">
    <property type="entry name" value="NAD(P)-bd_dom_sf"/>
</dbReference>
<dbReference type="RefSeq" id="WP_067541998.1">
    <property type="nucleotide sequence ID" value="NZ_CP012836.1"/>
</dbReference>
<dbReference type="STRING" id="1727163.AO498_00110"/>
<evidence type="ECO:0000313" key="4">
    <source>
        <dbReference type="Proteomes" id="UP000073816"/>
    </source>
</evidence>
<reference evidence="3 4" key="2">
    <citation type="journal article" date="2016" name="Genome Announc.">
        <title>Complete Genome Sequence of Algoriphagus sp. Strain M8-2, Isolated from a Brackish Lake.</title>
        <authorList>
            <person name="Muraguchi Y."/>
            <person name="Kushimoto K."/>
            <person name="Ohtsubo Y."/>
            <person name="Suzuki T."/>
            <person name="Dohra H."/>
            <person name="Kimbara K."/>
            <person name="Shintani M."/>
        </authorList>
    </citation>
    <scope>NUCLEOTIDE SEQUENCE [LARGE SCALE GENOMIC DNA]</scope>
    <source>
        <strain evidence="3 4">M8-2</strain>
    </source>
</reference>
<evidence type="ECO:0000259" key="1">
    <source>
        <dbReference type="Pfam" id="PF01408"/>
    </source>
</evidence>
<proteinExistence type="predicted"/>
<accession>A0A142EI20</accession>
<dbReference type="Pfam" id="PF01408">
    <property type="entry name" value="GFO_IDH_MocA"/>
    <property type="match status" value="1"/>
</dbReference>
<evidence type="ECO:0000313" key="3">
    <source>
        <dbReference type="EMBL" id="AMQ54775.1"/>
    </source>
</evidence>
<dbReference type="InterPro" id="IPR052515">
    <property type="entry name" value="Gfo/Idh/MocA_Oxidoreductase"/>
</dbReference>
<feature type="domain" description="GFO/IDH/MocA-like oxidoreductase" evidence="2">
    <location>
        <begin position="131"/>
        <end position="254"/>
    </location>
</feature>
<dbReference type="PANTHER" id="PTHR43249:SF1">
    <property type="entry name" value="D-GLUCOSIDE 3-DEHYDROGENASE"/>
    <property type="match status" value="1"/>
</dbReference>
<sequence length="345" mass="37475">MRKSHKIGIVGTGAIALKHAQAIESLANAELVGLYNPNPASVIKAQSSFSVPILSDWDQFVEIPDLDVVCICTPSGMHLEPALAAIQAGKHVFVEKPIEVTLDRADQLIKAAERHQVNLGVVFQNRFSPDFIRLKEAIQTGAFGRLLMGNAAINWFRDAAYYTSSQWKGTLAYDGGGALINQAIHTLDLLLEAMGEVKSVFGKVKTTLYPIEGEDLGAVLVNFKSGALGTITAGTSLYPGYPERLEIYGTEGSAILEGGKLISWNIRGVQSSLSATENKIASGSSDPNAIGFELHAKQWMDFLQSIEAGNRPEVDGPKSRKSLELIRAIYQSSKEEKLVRFPFEE</sequence>
<dbReference type="OrthoDB" id="9795543at2"/>